<dbReference type="GO" id="GO:0008800">
    <property type="term" value="F:beta-lactamase activity"/>
    <property type="evidence" value="ECO:0007669"/>
    <property type="project" value="UniProtKB-UniRule"/>
</dbReference>
<sequence>MKQMTLRHTGLVLLTSLCGGALAAEGDALKRAVDGAVRPLMKEHRIPGMAVAVLADGRMNFFNYGVTSLADPRPVTKGTLFELGSVSKTFTGLLGAYLVAEGRFAYDDPVSRHMPALAGSAFDRITMVQAATYSAGGLPLQFPDAVQDEAGMLAYFRDWKPGHPAGSVRQYSNPSIGLFGNVAARSAGAPFATLMEQTLLPRLGLSDTYLTVPAAAMGRYAFGHSAEDQTVRVSPGMFDAEAYGIKSSSADLLRYLEAFGRAPADPALGKAMVDVQQPRYRVGPMQQGLGWEVYSYPVSRQDLLAGNAREVSFGVQPAGPMTPIEGPRLINKTGSTGGFGAYLLAVPERGIGIVLLANRNYPIPARVDTAYTILEVVQGKQP</sequence>
<dbReference type="InterPro" id="IPR001586">
    <property type="entry name" value="Beta-lactam_class-C_AS"/>
</dbReference>
<dbReference type="GO" id="GO:0017001">
    <property type="term" value="P:antibiotic catabolic process"/>
    <property type="evidence" value="ECO:0007669"/>
    <property type="project" value="InterPro"/>
</dbReference>
<feature type="chain" id="PRO_5004154398" description="Beta-lactamase" evidence="7">
    <location>
        <begin position="24"/>
        <end position="382"/>
    </location>
</feature>
<keyword evidence="7" id="KW-0732">Signal</keyword>
<evidence type="ECO:0000256" key="7">
    <source>
        <dbReference type="SAM" id="SignalP"/>
    </source>
</evidence>
<dbReference type="Proteomes" id="UP000023775">
    <property type="component" value="Unassembled WGS sequence"/>
</dbReference>
<name>N9VLD8_9GAMM</name>
<dbReference type="InterPro" id="IPR058136">
    <property type="entry name" value="AmpC"/>
</dbReference>
<dbReference type="EMBL" id="APVG01000016">
    <property type="protein sequence ID" value="ENY72438.1"/>
    <property type="molecule type" value="Genomic_DNA"/>
</dbReference>
<dbReference type="Pfam" id="PF00144">
    <property type="entry name" value="Beta-lactamase"/>
    <property type="match status" value="1"/>
</dbReference>
<comment type="catalytic activity">
    <reaction evidence="1 6">
        <text>a beta-lactam + H2O = a substituted beta-amino acid</text>
        <dbReference type="Rhea" id="RHEA:20401"/>
        <dbReference type="ChEBI" id="CHEBI:15377"/>
        <dbReference type="ChEBI" id="CHEBI:35627"/>
        <dbReference type="ChEBI" id="CHEBI:140347"/>
        <dbReference type="EC" id="3.5.2.6"/>
    </reaction>
</comment>
<dbReference type="InterPro" id="IPR050491">
    <property type="entry name" value="AmpC-like"/>
</dbReference>
<evidence type="ECO:0000256" key="5">
    <source>
        <dbReference type="ARBA" id="ARBA00023251"/>
    </source>
</evidence>
<dbReference type="PATRIC" id="fig|1268237.3.peg.1553"/>
<evidence type="ECO:0000259" key="8">
    <source>
        <dbReference type="Pfam" id="PF00144"/>
    </source>
</evidence>
<dbReference type="PANTHER" id="PTHR46825:SF8">
    <property type="entry name" value="BETA-LACTAMASE-RELATED"/>
    <property type="match status" value="1"/>
</dbReference>
<gene>
    <name evidence="9" type="primary">ampC</name>
    <name evidence="9" type="ORF">G114_07890</name>
</gene>
<dbReference type="Gene3D" id="3.40.710.10">
    <property type="entry name" value="DD-peptidase/beta-lactamase superfamily"/>
    <property type="match status" value="1"/>
</dbReference>
<dbReference type="InterPro" id="IPR001466">
    <property type="entry name" value="Beta-lactam-related"/>
</dbReference>
<keyword evidence="10" id="KW-1185">Reference proteome</keyword>
<keyword evidence="9" id="KW-0121">Carboxypeptidase</keyword>
<evidence type="ECO:0000313" key="9">
    <source>
        <dbReference type="EMBL" id="ENY72438.1"/>
    </source>
</evidence>
<keyword evidence="4 6" id="KW-0378">Hydrolase</keyword>
<dbReference type="PROSITE" id="PS00336">
    <property type="entry name" value="BETA_LACTAMASE_C"/>
    <property type="match status" value="1"/>
</dbReference>
<keyword evidence="5 6" id="KW-0046">Antibiotic resistance</keyword>
<evidence type="ECO:0000256" key="4">
    <source>
        <dbReference type="ARBA" id="ARBA00022801"/>
    </source>
</evidence>
<dbReference type="GO" id="GO:0046677">
    <property type="term" value="P:response to antibiotic"/>
    <property type="evidence" value="ECO:0007669"/>
    <property type="project" value="UniProtKB-UniRule"/>
</dbReference>
<dbReference type="EC" id="3.5.2.6" evidence="3 6"/>
<feature type="domain" description="Beta-lactamase-related" evidence="8">
    <location>
        <begin position="33"/>
        <end position="377"/>
    </location>
</feature>
<protein>
    <recommendedName>
        <fullName evidence="3 6">Beta-lactamase</fullName>
        <ecNumber evidence="3 6">3.5.2.6</ecNumber>
    </recommendedName>
</protein>
<evidence type="ECO:0000256" key="3">
    <source>
        <dbReference type="ARBA" id="ARBA00012865"/>
    </source>
</evidence>
<dbReference type="AlphaFoldDB" id="N9VLD8"/>
<dbReference type="GO" id="GO:0030288">
    <property type="term" value="C:outer membrane-bounded periplasmic space"/>
    <property type="evidence" value="ECO:0007669"/>
    <property type="project" value="InterPro"/>
</dbReference>
<keyword evidence="9" id="KW-0645">Protease</keyword>
<dbReference type="OrthoDB" id="5377431at2"/>
<feature type="signal peptide" evidence="7">
    <location>
        <begin position="1"/>
        <end position="23"/>
    </location>
</feature>
<dbReference type="NCBIfam" id="NF033085">
    <property type="entry name" value="bla_class_C"/>
    <property type="match status" value="1"/>
</dbReference>
<evidence type="ECO:0000256" key="1">
    <source>
        <dbReference type="ARBA" id="ARBA00001526"/>
    </source>
</evidence>
<evidence type="ECO:0000313" key="10">
    <source>
        <dbReference type="Proteomes" id="UP000023775"/>
    </source>
</evidence>
<proteinExistence type="inferred from homology"/>
<accession>N9VLD8</accession>
<comment type="caution">
    <text evidence="9">The sequence shown here is derived from an EMBL/GenBank/DDBJ whole genome shotgun (WGS) entry which is preliminary data.</text>
</comment>
<dbReference type="RefSeq" id="WP_005351255.1">
    <property type="nucleotide sequence ID" value="NZ_APVG01000016.1"/>
</dbReference>
<dbReference type="SUPFAM" id="SSF56601">
    <property type="entry name" value="beta-lactamase/transpeptidase-like"/>
    <property type="match status" value="1"/>
</dbReference>
<dbReference type="eggNOG" id="COG1680">
    <property type="taxonomic scope" value="Bacteria"/>
</dbReference>
<dbReference type="PANTHER" id="PTHR46825">
    <property type="entry name" value="D-ALANYL-D-ALANINE-CARBOXYPEPTIDASE/ENDOPEPTIDASE AMPH"/>
    <property type="match status" value="1"/>
</dbReference>
<dbReference type="GO" id="GO:0004180">
    <property type="term" value="F:carboxypeptidase activity"/>
    <property type="evidence" value="ECO:0007669"/>
    <property type="project" value="UniProtKB-KW"/>
</dbReference>
<evidence type="ECO:0000256" key="6">
    <source>
        <dbReference type="RuleBase" id="RU361140"/>
    </source>
</evidence>
<evidence type="ECO:0000256" key="2">
    <source>
        <dbReference type="ARBA" id="ARBA00007840"/>
    </source>
</evidence>
<organism evidence="9 10">
    <name type="scientific">Aeromonas diversa CDC 2478-85</name>
    <dbReference type="NCBI Taxonomy" id="1268237"/>
    <lineage>
        <taxon>Bacteria</taxon>
        <taxon>Pseudomonadati</taxon>
        <taxon>Pseudomonadota</taxon>
        <taxon>Gammaproteobacteria</taxon>
        <taxon>Aeromonadales</taxon>
        <taxon>Aeromonadaceae</taxon>
        <taxon>Aeromonas</taxon>
    </lineage>
</organism>
<comment type="similarity">
    <text evidence="2 6">Belongs to the class-C beta-lactamase family.</text>
</comment>
<reference evidence="9 10" key="1">
    <citation type="journal article" date="2013" name="Genome Announc.">
        <title>Draft Genome Sequence of the Aeromonas diversa Type Strain.</title>
        <authorList>
            <person name="Farfan M."/>
            <person name="Spataro N."/>
            <person name="Sanglas A."/>
            <person name="Albarral V."/>
            <person name="Loren J.G."/>
            <person name="Bosch E."/>
            <person name="Fuste M.C."/>
        </authorList>
    </citation>
    <scope>NUCLEOTIDE SEQUENCE [LARGE SCALE GENOMIC DNA]</scope>
    <source>
        <strain evidence="9 10">2478-85</strain>
    </source>
</reference>
<dbReference type="InterPro" id="IPR012338">
    <property type="entry name" value="Beta-lactam/transpept-like"/>
</dbReference>